<dbReference type="InterPro" id="IPR019700">
    <property type="entry name" value="Sigma-G_inhibitor_Gin"/>
</dbReference>
<name>A0A4R8LPG0_9BACL</name>
<dbReference type="Pfam" id="PF10764">
    <property type="entry name" value="Gin"/>
    <property type="match status" value="1"/>
</dbReference>
<proteinExistence type="predicted"/>
<accession>A0A4R8LPG0</accession>
<evidence type="ECO:0000313" key="1">
    <source>
        <dbReference type="EMBL" id="TDY46313.1"/>
    </source>
</evidence>
<comment type="caution">
    <text evidence="1">The sequence shown here is derived from an EMBL/GenBank/DDBJ whole genome shotgun (WGS) entry which is preliminary data.</text>
</comment>
<dbReference type="AlphaFoldDB" id="A0A4R8LPG0"/>
<dbReference type="Proteomes" id="UP000294581">
    <property type="component" value="Unassembled WGS sequence"/>
</dbReference>
<sequence length="69" mass="7821">MMMDPVESMQPPLAECIICHKSKLYGIHVCGQLICLDCERAIVHSNVEDEAYAHYVEGMKRIWLSALSL</sequence>
<reference evidence="1 2" key="1">
    <citation type="submission" date="2019-03" db="EMBL/GenBank/DDBJ databases">
        <title>Genomic Encyclopedia of Type Strains, Phase IV (KMG-IV): sequencing the most valuable type-strain genomes for metagenomic binning, comparative biology and taxonomic classification.</title>
        <authorList>
            <person name="Goeker M."/>
        </authorList>
    </citation>
    <scope>NUCLEOTIDE SEQUENCE [LARGE SCALE GENOMIC DNA]</scope>
    <source>
        <strain evidence="1 2">DSM 17974</strain>
    </source>
</reference>
<evidence type="ECO:0000313" key="2">
    <source>
        <dbReference type="Proteomes" id="UP000294581"/>
    </source>
</evidence>
<dbReference type="OrthoDB" id="2886653at2"/>
<keyword evidence="2" id="KW-1185">Reference proteome</keyword>
<protein>
    <submittedName>
        <fullName evidence="1">Inhibitor of sigma-G Gin protein</fullName>
    </submittedName>
</protein>
<dbReference type="RefSeq" id="WP_134159671.1">
    <property type="nucleotide sequence ID" value="NZ_BSUS01000001.1"/>
</dbReference>
<gene>
    <name evidence="1" type="ORF">C7445_10793</name>
</gene>
<dbReference type="EMBL" id="SORF01000007">
    <property type="protein sequence ID" value="TDY46313.1"/>
    <property type="molecule type" value="Genomic_DNA"/>
</dbReference>
<organism evidence="1 2">
    <name type="scientific">Alicyclobacillus sacchari</name>
    <dbReference type="NCBI Taxonomy" id="392010"/>
    <lineage>
        <taxon>Bacteria</taxon>
        <taxon>Bacillati</taxon>
        <taxon>Bacillota</taxon>
        <taxon>Bacilli</taxon>
        <taxon>Bacillales</taxon>
        <taxon>Alicyclobacillaceae</taxon>
        <taxon>Alicyclobacillus</taxon>
    </lineage>
</organism>